<sequence>MFAFSTAVDAFDLLLQAVNVKYSFVIAVTLLIYDTIISLPDEINLIWSQCWSFGKVFYILTRYLNFLDTATILWYSFDPKLTIESCRRLYETGMWLITIGITICHVVLVVRTYAIWERSHSILAYLISIQIATFVIEVFQLDQAVKSITFTPSPVPTIVPCIPTLGNNGMFRVFCIVLGFEGNILCLLFYKAVSQWRRDSTPLIHALYRDGFIYFAVLFAISLSNTVVVLKFFESPYYYVTIQLQRVFHSILASRLIIKLRKVMASKESSLILSNLIFERFPEDSSVGSSKGA</sequence>
<dbReference type="EMBL" id="KQ085921">
    <property type="protein sequence ID" value="KLO16039.1"/>
    <property type="molecule type" value="Genomic_DNA"/>
</dbReference>
<feature type="transmembrane region" description="Helical" evidence="1">
    <location>
        <begin position="170"/>
        <end position="190"/>
    </location>
</feature>
<organism evidence="3 4">
    <name type="scientific">Schizopora paradoxa</name>
    <dbReference type="NCBI Taxonomy" id="27342"/>
    <lineage>
        <taxon>Eukaryota</taxon>
        <taxon>Fungi</taxon>
        <taxon>Dikarya</taxon>
        <taxon>Basidiomycota</taxon>
        <taxon>Agaricomycotina</taxon>
        <taxon>Agaricomycetes</taxon>
        <taxon>Hymenochaetales</taxon>
        <taxon>Schizoporaceae</taxon>
        <taxon>Schizopora</taxon>
    </lineage>
</organism>
<dbReference type="OrthoDB" id="3350812at2759"/>
<feature type="domain" description="DUF6533" evidence="2">
    <location>
        <begin position="22"/>
        <end position="64"/>
    </location>
</feature>
<dbReference type="AlphaFoldDB" id="A0A0H2RW44"/>
<accession>A0A0H2RW44</accession>
<keyword evidence="1" id="KW-0472">Membrane</keyword>
<dbReference type="InterPro" id="IPR045340">
    <property type="entry name" value="DUF6533"/>
</dbReference>
<evidence type="ECO:0000313" key="3">
    <source>
        <dbReference type="EMBL" id="KLO16039.1"/>
    </source>
</evidence>
<feature type="transmembrane region" description="Helical" evidence="1">
    <location>
        <begin position="89"/>
        <end position="110"/>
    </location>
</feature>
<dbReference type="Proteomes" id="UP000053477">
    <property type="component" value="Unassembled WGS sequence"/>
</dbReference>
<feature type="transmembrane region" description="Helical" evidence="1">
    <location>
        <begin position="122"/>
        <end position="141"/>
    </location>
</feature>
<evidence type="ECO:0000256" key="1">
    <source>
        <dbReference type="SAM" id="Phobius"/>
    </source>
</evidence>
<dbReference type="InParanoid" id="A0A0H2RW44"/>
<feature type="transmembrane region" description="Helical" evidence="1">
    <location>
        <begin position="211"/>
        <end position="230"/>
    </location>
</feature>
<keyword evidence="1" id="KW-1133">Transmembrane helix</keyword>
<feature type="transmembrane region" description="Helical" evidence="1">
    <location>
        <begin position="20"/>
        <end position="39"/>
    </location>
</feature>
<feature type="transmembrane region" description="Helical" evidence="1">
    <location>
        <begin position="60"/>
        <end position="77"/>
    </location>
</feature>
<proteinExistence type="predicted"/>
<keyword evidence="1" id="KW-0812">Transmembrane</keyword>
<dbReference type="Pfam" id="PF20151">
    <property type="entry name" value="DUF6533"/>
    <property type="match status" value="1"/>
</dbReference>
<reference evidence="3 4" key="1">
    <citation type="submission" date="2015-04" db="EMBL/GenBank/DDBJ databases">
        <title>Complete genome sequence of Schizopora paradoxa KUC8140, a cosmopolitan wood degrader in East Asia.</title>
        <authorList>
            <consortium name="DOE Joint Genome Institute"/>
            <person name="Min B."/>
            <person name="Park H."/>
            <person name="Jang Y."/>
            <person name="Kim J.-J."/>
            <person name="Kim K.H."/>
            <person name="Pangilinan J."/>
            <person name="Lipzen A."/>
            <person name="Riley R."/>
            <person name="Grigoriev I.V."/>
            <person name="Spatafora J.W."/>
            <person name="Choi I.-G."/>
        </authorList>
    </citation>
    <scope>NUCLEOTIDE SEQUENCE [LARGE SCALE GENOMIC DNA]</scope>
    <source>
        <strain evidence="3 4">KUC8140</strain>
    </source>
</reference>
<protein>
    <recommendedName>
        <fullName evidence="2">DUF6533 domain-containing protein</fullName>
    </recommendedName>
</protein>
<keyword evidence="4" id="KW-1185">Reference proteome</keyword>
<gene>
    <name evidence="3" type="ORF">SCHPADRAFT_901857</name>
</gene>
<evidence type="ECO:0000259" key="2">
    <source>
        <dbReference type="Pfam" id="PF20151"/>
    </source>
</evidence>
<evidence type="ECO:0000313" key="4">
    <source>
        <dbReference type="Proteomes" id="UP000053477"/>
    </source>
</evidence>
<name>A0A0H2RW44_9AGAM</name>